<name>A0A8T0D6R7_9TREM</name>
<gene>
    <name evidence="1" type="ORF">P879_09955</name>
</gene>
<proteinExistence type="predicted"/>
<dbReference type="AlphaFoldDB" id="A0A8T0D6R7"/>
<dbReference type="Proteomes" id="UP000699462">
    <property type="component" value="Unassembled WGS sequence"/>
</dbReference>
<evidence type="ECO:0000313" key="1">
    <source>
        <dbReference type="EMBL" id="KAF8563530.1"/>
    </source>
</evidence>
<sequence length="179" mass="20538">MSTYASHDVQVKHLSPESWTDGTFLNLTNAQKYPDLIVYDAVINGTKFAGLEPYEILWLSNLLLSGRTVQCATGVRRGRTGTYCYDPDLPGEQYKNQLSITGPVRDDFCDKVTRNATHVIDACCLDERSKRRRLGKIIGEYRILFKDSVESNRWQYYRACIDAINKKNGGCYYNAFWVR</sequence>
<organism evidence="1 2">
    <name type="scientific">Paragonimus westermani</name>
    <dbReference type="NCBI Taxonomy" id="34504"/>
    <lineage>
        <taxon>Eukaryota</taxon>
        <taxon>Metazoa</taxon>
        <taxon>Spiralia</taxon>
        <taxon>Lophotrochozoa</taxon>
        <taxon>Platyhelminthes</taxon>
        <taxon>Trematoda</taxon>
        <taxon>Digenea</taxon>
        <taxon>Plagiorchiida</taxon>
        <taxon>Troglotremata</taxon>
        <taxon>Troglotrematidae</taxon>
        <taxon>Paragonimus</taxon>
    </lineage>
</organism>
<dbReference type="EMBL" id="JTDF01011609">
    <property type="protein sequence ID" value="KAF8563530.1"/>
    <property type="molecule type" value="Genomic_DNA"/>
</dbReference>
<protein>
    <submittedName>
        <fullName evidence="1">Uncharacterized protein</fullName>
    </submittedName>
</protein>
<accession>A0A8T0D6R7</accession>
<comment type="caution">
    <text evidence="1">The sequence shown here is derived from an EMBL/GenBank/DDBJ whole genome shotgun (WGS) entry which is preliminary data.</text>
</comment>
<keyword evidence="2" id="KW-1185">Reference proteome</keyword>
<reference evidence="1 2" key="1">
    <citation type="submission" date="2019-07" db="EMBL/GenBank/DDBJ databases">
        <title>Annotation for the trematode Paragonimus westermani.</title>
        <authorList>
            <person name="Choi Y.-J."/>
        </authorList>
    </citation>
    <scope>NUCLEOTIDE SEQUENCE [LARGE SCALE GENOMIC DNA]</scope>
    <source>
        <strain evidence="1">180907_Pwestermani</strain>
    </source>
</reference>
<evidence type="ECO:0000313" key="2">
    <source>
        <dbReference type="Proteomes" id="UP000699462"/>
    </source>
</evidence>
<dbReference type="OrthoDB" id="6307253at2759"/>